<evidence type="ECO:0000313" key="3">
    <source>
        <dbReference type="Proteomes" id="UP000015441"/>
    </source>
</evidence>
<keyword evidence="3" id="KW-1185">Reference proteome</keyword>
<dbReference type="Proteomes" id="UP000015441">
    <property type="component" value="Unassembled WGS sequence"/>
</dbReference>
<organism evidence="2 3">
    <name type="scientific">Blumeria graminis f. sp. hordei (strain DH14)</name>
    <name type="common">Barley powdery mildew</name>
    <name type="synonym">Oidium monilioides f. sp. hordei</name>
    <dbReference type="NCBI Taxonomy" id="546991"/>
    <lineage>
        <taxon>Eukaryota</taxon>
        <taxon>Fungi</taxon>
        <taxon>Dikarya</taxon>
        <taxon>Ascomycota</taxon>
        <taxon>Pezizomycotina</taxon>
        <taxon>Leotiomycetes</taxon>
        <taxon>Erysiphales</taxon>
        <taxon>Erysiphaceae</taxon>
        <taxon>Blumeria</taxon>
        <taxon>Blumeria hordei</taxon>
    </lineage>
</organism>
<dbReference type="PANTHER" id="PTHR28029">
    <property type="entry name" value="PROTEIN ILM1"/>
    <property type="match status" value="1"/>
</dbReference>
<evidence type="ECO:0000313" key="2">
    <source>
        <dbReference type="EMBL" id="CCU78904.1"/>
    </source>
</evidence>
<feature type="transmembrane region" description="Helical" evidence="1">
    <location>
        <begin position="134"/>
        <end position="153"/>
    </location>
</feature>
<keyword evidence="1" id="KW-1133">Transmembrane helix</keyword>
<dbReference type="OrthoDB" id="5299849at2759"/>
<accession>N1JBJ5</accession>
<dbReference type="InterPro" id="IPR018815">
    <property type="entry name" value="Incr_loss_mito_DNA_1"/>
</dbReference>
<dbReference type="PANTHER" id="PTHR28029:SF1">
    <property type="entry name" value="PROTEIN ILM1"/>
    <property type="match status" value="1"/>
</dbReference>
<evidence type="ECO:0000256" key="1">
    <source>
        <dbReference type="SAM" id="Phobius"/>
    </source>
</evidence>
<sequence>MAIVSAATLITSLSLSHLTLAFFFLTSPMVIADQTLVFILGEAMQLPDTRSFETKSPPLAFLAALFLIIGLSDLVAISQPEEIVQVHWGSQAPIRLFLFFILTFYSYAFSPSSPVFTSARYNASSWGEGFKNRIFFTWAFIEMIAWFWVFVTLREERRALILRVQEKRAMEEENL</sequence>
<keyword evidence="1" id="KW-0472">Membrane</keyword>
<dbReference type="AlphaFoldDB" id="N1JBJ5"/>
<protein>
    <submittedName>
        <fullName evidence="2">Ilm1p</fullName>
    </submittedName>
</protein>
<comment type="caution">
    <text evidence="2">The sequence shown here is derived from an EMBL/GenBank/DDBJ whole genome shotgun (WGS) entry which is preliminary data.</text>
</comment>
<name>N1JBJ5_BLUG1</name>
<dbReference type="eggNOG" id="ENOG502RZTE">
    <property type="taxonomic scope" value="Eukaryota"/>
</dbReference>
<dbReference type="FunCoup" id="N1JBJ5">
    <property type="interactions" value="26"/>
</dbReference>
<feature type="transmembrane region" description="Helical" evidence="1">
    <location>
        <begin position="96"/>
        <end position="114"/>
    </location>
</feature>
<dbReference type="InParanoid" id="N1JBJ5"/>
<gene>
    <name evidence="2" type="ORF">BGHDH14_bgh01395</name>
</gene>
<dbReference type="Pfam" id="PF10311">
    <property type="entry name" value="Ilm1"/>
    <property type="match status" value="1"/>
</dbReference>
<reference evidence="2 3" key="1">
    <citation type="journal article" date="2010" name="Science">
        <title>Genome expansion and gene loss in powdery mildew fungi reveal tradeoffs in extreme parasitism.</title>
        <authorList>
            <person name="Spanu P.D."/>
            <person name="Abbott J.C."/>
            <person name="Amselem J."/>
            <person name="Burgis T.A."/>
            <person name="Soanes D.M."/>
            <person name="Stueber K."/>
            <person name="Ver Loren van Themaat E."/>
            <person name="Brown J.K.M."/>
            <person name="Butcher S.A."/>
            <person name="Gurr S.J."/>
            <person name="Lebrun M.-H."/>
            <person name="Ridout C.J."/>
            <person name="Schulze-Lefert P."/>
            <person name="Talbot N.J."/>
            <person name="Ahmadinejad N."/>
            <person name="Ametz C."/>
            <person name="Barton G.R."/>
            <person name="Benjdia M."/>
            <person name="Bidzinski P."/>
            <person name="Bindschedler L.V."/>
            <person name="Both M."/>
            <person name="Brewer M.T."/>
            <person name="Cadle-Davidson L."/>
            <person name="Cadle-Davidson M.M."/>
            <person name="Collemare J."/>
            <person name="Cramer R."/>
            <person name="Frenkel O."/>
            <person name="Godfrey D."/>
            <person name="Harriman J."/>
            <person name="Hoede C."/>
            <person name="King B.C."/>
            <person name="Klages S."/>
            <person name="Kleemann J."/>
            <person name="Knoll D."/>
            <person name="Koti P.S."/>
            <person name="Kreplak J."/>
            <person name="Lopez-Ruiz F.J."/>
            <person name="Lu X."/>
            <person name="Maekawa T."/>
            <person name="Mahanil S."/>
            <person name="Micali C."/>
            <person name="Milgroom M.G."/>
            <person name="Montana G."/>
            <person name="Noir S."/>
            <person name="O'Connell R.J."/>
            <person name="Oberhaensli S."/>
            <person name="Parlange F."/>
            <person name="Pedersen C."/>
            <person name="Quesneville H."/>
            <person name="Reinhardt R."/>
            <person name="Rott M."/>
            <person name="Sacristan S."/>
            <person name="Schmidt S.M."/>
            <person name="Schoen M."/>
            <person name="Skamnioti P."/>
            <person name="Sommer H."/>
            <person name="Stephens A."/>
            <person name="Takahara H."/>
            <person name="Thordal-Christensen H."/>
            <person name="Vigouroux M."/>
            <person name="Wessling R."/>
            <person name="Wicker T."/>
            <person name="Panstruga R."/>
        </authorList>
    </citation>
    <scope>NUCLEOTIDE SEQUENCE [LARGE SCALE GENOMIC DNA]</scope>
    <source>
        <strain evidence="2">DH14</strain>
    </source>
</reference>
<dbReference type="HOGENOM" id="CLU_113779_0_0_1"/>
<keyword evidence="1" id="KW-0812">Transmembrane</keyword>
<proteinExistence type="predicted"/>
<feature type="transmembrane region" description="Helical" evidence="1">
    <location>
        <begin position="56"/>
        <end position="76"/>
    </location>
</feature>
<dbReference type="EMBL" id="CAUH01004129">
    <property type="protein sequence ID" value="CCU78904.1"/>
    <property type="molecule type" value="Genomic_DNA"/>
</dbReference>